<feature type="region of interest" description="Disordered" evidence="4">
    <location>
        <begin position="461"/>
        <end position="597"/>
    </location>
</feature>
<dbReference type="Pfam" id="PF12874">
    <property type="entry name" value="zf-met"/>
    <property type="match status" value="3"/>
</dbReference>
<feature type="compositionally biased region" description="Basic and acidic residues" evidence="4">
    <location>
        <begin position="558"/>
        <end position="568"/>
    </location>
</feature>
<dbReference type="Pfam" id="PF12171">
    <property type="entry name" value="zf-C2H2_jaz"/>
    <property type="match status" value="1"/>
</dbReference>
<name>A0A3Q0H5Z7_ALLSI</name>
<dbReference type="Proteomes" id="UP000189705">
    <property type="component" value="Unplaced"/>
</dbReference>
<dbReference type="AlphaFoldDB" id="A0A3Q0H5Z7"/>
<keyword evidence="3" id="KW-0862">Zinc</keyword>
<dbReference type="SMART" id="SM00355">
    <property type="entry name" value="ZnF_C2H2"/>
    <property type="match status" value="4"/>
</dbReference>
<dbReference type="SUPFAM" id="SSF57667">
    <property type="entry name" value="beta-beta-alpha zinc fingers"/>
    <property type="match status" value="4"/>
</dbReference>
<dbReference type="InterPro" id="IPR036236">
    <property type="entry name" value="Znf_C2H2_sf"/>
</dbReference>
<accession>A0A3Q0H5Z7</accession>
<gene>
    <name evidence="7" type="primary">KRCC1</name>
</gene>
<dbReference type="GO" id="GO:0003676">
    <property type="term" value="F:nucleic acid binding"/>
    <property type="evidence" value="ECO:0007669"/>
    <property type="project" value="InterPro"/>
</dbReference>
<proteinExistence type="predicted"/>
<keyword evidence="2" id="KW-0863">Zinc-finger</keyword>
<keyword evidence="6" id="KW-1185">Reference proteome</keyword>
<feature type="compositionally biased region" description="Basic and acidic residues" evidence="4">
    <location>
        <begin position="488"/>
        <end position="549"/>
    </location>
</feature>
<feature type="compositionally biased region" description="Basic and acidic residues" evidence="4">
    <location>
        <begin position="468"/>
        <end position="480"/>
    </location>
</feature>
<dbReference type="SMART" id="SM00451">
    <property type="entry name" value="ZnF_U1"/>
    <property type="match status" value="4"/>
</dbReference>
<dbReference type="PANTHER" id="PTHR46742">
    <property type="entry name" value="LYSINE-RICH COILED-COIL PROTEIN 1"/>
    <property type="match status" value="1"/>
</dbReference>
<sequence>MLQAVVTVAQGVKHPQAPHQVIARGQHQVQQGIEVNPQLWSWCHCAGFGFLDHDLHFRTGDLLRCNGLHLSTKDGTLDEATRKDLFTDTFCKVCGAVLQFESQRISHYVGKKHAQKVRLYFQVHGEQDEGQKAGKQKKTDYINFQMDGSGVVDKNKYCSLCNMIFTSPVVAQSHYMGKIHAKKLRQLSGDQAQMLVQSIQPETASSPTGPSASPAPQQPSAEKSSQDTETEESASSSSMTLDLNDPDKFCKLCSAPFNNPLVAHQHYVGKKHKRNELRKKMMKDLGDEAVPAESSANAVGVGNYICPICNITLTSIEMYQSHMQGNKHQIKETMVVNLIKNSKKTYDSFQDELADYIKVQKARGLEPKTYFRKPEEDEFKTSEFEENNDHDDTVPLDVKFERDEYCSPFSETWTSSYAVENRLPCWSPAYETRLRLENTLTCHYSKDRYLEMTSSQVTAYRGNSYGPESKESGDCYDHISSDTSTSSHKKEQKVQRKQDEEEHHFGKEVKHEKEPTKQKRKENNEDPDSGKESEKQKQRKVDTDSAIEKKSKHSKDKRLKEIATEKESRKHKKDKKKPQIDGKTDEEILWDESILGY</sequence>
<dbReference type="InParanoid" id="A0A3Q0H5Z7"/>
<feature type="domain" description="C2H2-type" evidence="5">
    <location>
        <begin position="306"/>
        <end position="328"/>
    </location>
</feature>
<keyword evidence="1" id="KW-0479">Metal-binding</keyword>
<organism evidence="6 7">
    <name type="scientific">Alligator sinensis</name>
    <name type="common">Chinese alligator</name>
    <dbReference type="NCBI Taxonomy" id="38654"/>
    <lineage>
        <taxon>Eukaryota</taxon>
        <taxon>Metazoa</taxon>
        <taxon>Chordata</taxon>
        <taxon>Craniata</taxon>
        <taxon>Vertebrata</taxon>
        <taxon>Euteleostomi</taxon>
        <taxon>Archelosauria</taxon>
        <taxon>Archosauria</taxon>
        <taxon>Crocodylia</taxon>
        <taxon>Alligatoridae</taxon>
        <taxon>Alligatorinae</taxon>
        <taxon>Alligator</taxon>
    </lineage>
</organism>
<protein>
    <submittedName>
        <fullName evidence="7">Lysine-rich coiled-coil protein 1 isoform X1</fullName>
    </submittedName>
</protein>
<dbReference type="GeneID" id="102368628"/>
<dbReference type="Gene3D" id="3.30.160.60">
    <property type="entry name" value="Classic Zinc Finger"/>
    <property type="match status" value="4"/>
</dbReference>
<dbReference type="InterPro" id="IPR022755">
    <property type="entry name" value="Znf_C2H2_jaz"/>
</dbReference>
<feature type="region of interest" description="Disordered" evidence="4">
    <location>
        <begin position="200"/>
        <end position="241"/>
    </location>
</feature>
<reference evidence="7" key="1">
    <citation type="submission" date="2025-08" db="UniProtKB">
        <authorList>
            <consortium name="RefSeq"/>
        </authorList>
    </citation>
    <scope>IDENTIFICATION</scope>
</reference>
<dbReference type="GO" id="GO:0008270">
    <property type="term" value="F:zinc ion binding"/>
    <property type="evidence" value="ECO:0007669"/>
    <property type="project" value="UniProtKB-KW"/>
</dbReference>
<dbReference type="PROSITE" id="PS00028">
    <property type="entry name" value="ZINC_FINGER_C2H2_1"/>
    <property type="match status" value="1"/>
</dbReference>
<dbReference type="STRING" id="38654.A0A3Q0H5Z7"/>
<dbReference type="CTD" id="51315"/>
<dbReference type="RefSeq" id="XP_025065843.1">
    <property type="nucleotide sequence ID" value="XM_025210058.1"/>
</dbReference>
<evidence type="ECO:0000256" key="2">
    <source>
        <dbReference type="ARBA" id="ARBA00022771"/>
    </source>
</evidence>
<dbReference type="InterPro" id="IPR003604">
    <property type="entry name" value="Matrin/U1-like-C_Znf_C2H2"/>
</dbReference>
<dbReference type="PANTHER" id="PTHR46742:SF2">
    <property type="entry name" value="ZINC FINGER MATRIN-TYPE PROTEIN 1"/>
    <property type="match status" value="1"/>
</dbReference>
<evidence type="ECO:0000256" key="4">
    <source>
        <dbReference type="SAM" id="MobiDB-lite"/>
    </source>
</evidence>
<feature type="compositionally biased region" description="Basic and acidic residues" evidence="4">
    <location>
        <begin position="577"/>
        <end position="586"/>
    </location>
</feature>
<evidence type="ECO:0000259" key="5">
    <source>
        <dbReference type="PROSITE" id="PS00028"/>
    </source>
</evidence>
<evidence type="ECO:0000313" key="6">
    <source>
        <dbReference type="Proteomes" id="UP000189705"/>
    </source>
</evidence>
<feature type="compositionally biased region" description="Low complexity" evidence="4">
    <location>
        <begin position="201"/>
        <end position="223"/>
    </location>
</feature>
<evidence type="ECO:0000256" key="3">
    <source>
        <dbReference type="ARBA" id="ARBA00022833"/>
    </source>
</evidence>
<evidence type="ECO:0000313" key="7">
    <source>
        <dbReference type="RefSeq" id="XP_025065843.1"/>
    </source>
</evidence>
<evidence type="ECO:0000256" key="1">
    <source>
        <dbReference type="ARBA" id="ARBA00022723"/>
    </source>
</evidence>
<dbReference type="InterPro" id="IPR013087">
    <property type="entry name" value="Znf_C2H2_type"/>
</dbReference>